<dbReference type="EMBL" id="RAHJ01000018">
    <property type="protein sequence ID" value="RJX68218.1"/>
    <property type="molecule type" value="Genomic_DNA"/>
</dbReference>
<accession>A0A419R2L4</accession>
<proteinExistence type="predicted"/>
<reference evidence="1 2" key="1">
    <citation type="submission" date="2018-09" db="EMBL/GenBank/DDBJ databases">
        <title>Altererythrobacter sp.Ery1 and Ery12, the genome sequencing of novel strains in genus Alterythrobacter.</title>
        <authorList>
            <person name="Cheng H."/>
            <person name="Wu Y.-H."/>
            <person name="Fang C."/>
            <person name="Xu X.-W."/>
        </authorList>
    </citation>
    <scope>NUCLEOTIDE SEQUENCE [LARGE SCALE GENOMIC DNA]</scope>
    <source>
        <strain evidence="1 2">Ery12</strain>
    </source>
</reference>
<evidence type="ECO:0000313" key="2">
    <source>
        <dbReference type="Proteomes" id="UP000284322"/>
    </source>
</evidence>
<gene>
    <name evidence="1" type="ORF">D6858_07220</name>
</gene>
<sequence>MSLQQSAAVRCSAAFALGAGLQKAGKGKDWPPLAERGREFFVRTSAQLMDETGMTRDAVGDLVQRTASELAEGDTLSKTMPACLSMLDSSGL</sequence>
<dbReference type="AlphaFoldDB" id="A0A419R2L4"/>
<keyword evidence="2" id="KW-1185">Reference proteome</keyword>
<protein>
    <submittedName>
        <fullName evidence="1">Uncharacterized protein</fullName>
    </submittedName>
</protein>
<evidence type="ECO:0000313" key="1">
    <source>
        <dbReference type="EMBL" id="RJX68218.1"/>
    </source>
</evidence>
<name>A0A419R2L4_9SPHN</name>
<comment type="caution">
    <text evidence="1">The sequence shown here is derived from an EMBL/GenBank/DDBJ whole genome shotgun (WGS) entry which is preliminary data.</text>
</comment>
<dbReference type="OrthoDB" id="7582310at2"/>
<dbReference type="Proteomes" id="UP000284322">
    <property type="component" value="Unassembled WGS sequence"/>
</dbReference>
<organism evidence="1 2">
    <name type="scientific">Tsuneonella suprasediminis</name>
    <dbReference type="NCBI Taxonomy" id="2306996"/>
    <lineage>
        <taxon>Bacteria</taxon>
        <taxon>Pseudomonadati</taxon>
        <taxon>Pseudomonadota</taxon>
        <taxon>Alphaproteobacteria</taxon>
        <taxon>Sphingomonadales</taxon>
        <taxon>Erythrobacteraceae</taxon>
        <taxon>Tsuneonella</taxon>
    </lineage>
</organism>